<feature type="transmembrane region" description="Helical" evidence="1">
    <location>
        <begin position="21"/>
        <end position="41"/>
    </location>
</feature>
<feature type="transmembrane region" description="Helical" evidence="1">
    <location>
        <begin position="71"/>
        <end position="88"/>
    </location>
</feature>
<proteinExistence type="predicted"/>
<dbReference type="Proteomes" id="UP000783871">
    <property type="component" value="Unassembled WGS sequence"/>
</dbReference>
<evidence type="ECO:0000256" key="1">
    <source>
        <dbReference type="SAM" id="Phobius"/>
    </source>
</evidence>
<gene>
    <name evidence="2" type="ORF">HCJ94_26140</name>
</gene>
<dbReference type="EMBL" id="JAATEO010000040">
    <property type="protein sequence ID" value="NJP35356.1"/>
    <property type="molecule type" value="Genomic_DNA"/>
</dbReference>
<accession>A0ABX0ZGB3</accession>
<keyword evidence="3" id="KW-1185">Reference proteome</keyword>
<keyword evidence="1" id="KW-0472">Membrane</keyword>
<keyword evidence="1" id="KW-0812">Transmembrane</keyword>
<keyword evidence="1" id="KW-1133">Transmembrane helix</keyword>
<sequence length="186" mass="19224">MNVVVARVRETRAAVARTGPVPLLVRAGIFLSVLLGLVLAYPSEVLLGRPLAALLLVALLPALSPRRVWPTLAALVTVAGWLVATDGYGRTITLWRLLAVAALLYLAHTLCALAAVLPYDAVVDPDLVLRWLLRAGAVVLGAAVLGVLLVELAGVGGESGLQAATVAGLAVAAAVTALLGWLLRRP</sequence>
<name>A0ABX0ZGB3_9ACTN</name>
<dbReference type="RefSeq" id="WP_168003716.1">
    <property type="nucleotide sequence ID" value="NZ_JAATEO010000040.1"/>
</dbReference>
<evidence type="ECO:0000313" key="2">
    <source>
        <dbReference type="EMBL" id="NJP35356.1"/>
    </source>
</evidence>
<evidence type="ECO:0000313" key="3">
    <source>
        <dbReference type="Proteomes" id="UP000783871"/>
    </source>
</evidence>
<protein>
    <submittedName>
        <fullName evidence="2">Uncharacterized protein</fullName>
    </submittedName>
</protein>
<feature type="transmembrane region" description="Helical" evidence="1">
    <location>
        <begin position="94"/>
        <end position="119"/>
    </location>
</feature>
<organism evidence="2 3">
    <name type="scientific">Micromonospora thermarum</name>
    <dbReference type="NCBI Taxonomy" id="2720024"/>
    <lineage>
        <taxon>Bacteria</taxon>
        <taxon>Bacillati</taxon>
        <taxon>Actinomycetota</taxon>
        <taxon>Actinomycetes</taxon>
        <taxon>Micromonosporales</taxon>
        <taxon>Micromonosporaceae</taxon>
        <taxon>Micromonospora</taxon>
    </lineage>
</organism>
<feature type="transmembrane region" description="Helical" evidence="1">
    <location>
        <begin position="131"/>
        <end position="155"/>
    </location>
</feature>
<comment type="caution">
    <text evidence="2">The sequence shown here is derived from an EMBL/GenBank/DDBJ whole genome shotgun (WGS) entry which is preliminary data.</text>
</comment>
<feature type="transmembrane region" description="Helical" evidence="1">
    <location>
        <begin position="161"/>
        <end position="183"/>
    </location>
</feature>
<reference evidence="2 3" key="1">
    <citation type="submission" date="2020-03" db="EMBL/GenBank/DDBJ databases">
        <title>WGS of actinomycetes isolated from Thailand.</title>
        <authorList>
            <person name="Thawai C."/>
        </authorList>
    </citation>
    <scope>NUCLEOTIDE SEQUENCE [LARGE SCALE GENOMIC DNA]</scope>
    <source>
        <strain evidence="2 3">HSS6-12</strain>
    </source>
</reference>